<dbReference type="Pfam" id="PF01047">
    <property type="entry name" value="MarR"/>
    <property type="match status" value="1"/>
</dbReference>
<dbReference type="PANTHER" id="PTHR33164">
    <property type="entry name" value="TRANSCRIPTIONAL REGULATOR, MARR FAMILY"/>
    <property type="match status" value="1"/>
</dbReference>
<keyword evidence="1" id="KW-0238">DNA-binding</keyword>
<dbReference type="Gene3D" id="1.10.10.10">
    <property type="entry name" value="Winged helix-like DNA-binding domain superfamily/Winged helix DNA-binding domain"/>
    <property type="match status" value="1"/>
</dbReference>
<evidence type="ECO:0000259" key="2">
    <source>
        <dbReference type="PROSITE" id="PS50995"/>
    </source>
</evidence>
<reference evidence="3 4" key="1">
    <citation type="submission" date="2017-01" db="EMBL/GenBank/DDBJ databases">
        <title>Genome analysis of Paenibacillus selenitrireducens ES3-24.</title>
        <authorList>
            <person name="Xu D."/>
            <person name="Yao R."/>
            <person name="Zheng S."/>
        </authorList>
    </citation>
    <scope>NUCLEOTIDE SEQUENCE [LARGE SCALE GENOMIC DNA]</scope>
    <source>
        <strain evidence="3 4">ES3-24</strain>
    </source>
</reference>
<evidence type="ECO:0000313" key="4">
    <source>
        <dbReference type="Proteomes" id="UP000190188"/>
    </source>
</evidence>
<dbReference type="PRINTS" id="PR00598">
    <property type="entry name" value="HTHMARR"/>
</dbReference>
<dbReference type="STRING" id="1324314.BVG16_24615"/>
<dbReference type="InterPro" id="IPR036388">
    <property type="entry name" value="WH-like_DNA-bd_sf"/>
</dbReference>
<dbReference type="RefSeq" id="WP_078501856.1">
    <property type="nucleotide sequence ID" value="NZ_MSZX01000011.1"/>
</dbReference>
<dbReference type="PROSITE" id="PS50995">
    <property type="entry name" value="HTH_MARR_2"/>
    <property type="match status" value="1"/>
</dbReference>
<evidence type="ECO:0000256" key="1">
    <source>
        <dbReference type="ARBA" id="ARBA00023125"/>
    </source>
</evidence>
<feature type="domain" description="HTH marR-type" evidence="2">
    <location>
        <begin position="1"/>
        <end position="138"/>
    </location>
</feature>
<dbReference type="SMART" id="SM00347">
    <property type="entry name" value="HTH_MARR"/>
    <property type="match status" value="1"/>
</dbReference>
<evidence type="ECO:0000313" key="3">
    <source>
        <dbReference type="EMBL" id="OPA74310.1"/>
    </source>
</evidence>
<sequence>MANRENIIILENHFRQFMRKVQSEWSRQVHSELSKSQYLILDKLTTEGPMKVSDLAEAIHITAGAVTGCSDKLIQGEYAERTRDDHDRRVVYLKITEKGTNMMKEITERRKELLTRFFAGVSDDDVIRLTNLFKQIIDNTDPKA</sequence>
<name>A0A1T2X371_9BACL</name>
<dbReference type="Proteomes" id="UP000190188">
    <property type="component" value="Unassembled WGS sequence"/>
</dbReference>
<dbReference type="InterPro" id="IPR000835">
    <property type="entry name" value="HTH_MarR-typ"/>
</dbReference>
<dbReference type="InterPro" id="IPR039422">
    <property type="entry name" value="MarR/SlyA-like"/>
</dbReference>
<dbReference type="GO" id="GO:0003700">
    <property type="term" value="F:DNA-binding transcription factor activity"/>
    <property type="evidence" value="ECO:0007669"/>
    <property type="project" value="InterPro"/>
</dbReference>
<dbReference type="SUPFAM" id="SSF46785">
    <property type="entry name" value="Winged helix' DNA-binding domain"/>
    <property type="match status" value="1"/>
</dbReference>
<dbReference type="AlphaFoldDB" id="A0A1T2X371"/>
<comment type="caution">
    <text evidence="3">The sequence shown here is derived from an EMBL/GenBank/DDBJ whole genome shotgun (WGS) entry which is preliminary data.</text>
</comment>
<protein>
    <submittedName>
        <fullName evidence="3">Transcriptional regulator</fullName>
    </submittedName>
</protein>
<dbReference type="GO" id="GO:0006950">
    <property type="term" value="P:response to stress"/>
    <property type="evidence" value="ECO:0007669"/>
    <property type="project" value="TreeGrafter"/>
</dbReference>
<dbReference type="EMBL" id="MSZX01000011">
    <property type="protein sequence ID" value="OPA74310.1"/>
    <property type="molecule type" value="Genomic_DNA"/>
</dbReference>
<dbReference type="OrthoDB" id="166070at2"/>
<gene>
    <name evidence="3" type="ORF">BVG16_24615</name>
</gene>
<organism evidence="3 4">
    <name type="scientific">Paenibacillus selenitireducens</name>
    <dbReference type="NCBI Taxonomy" id="1324314"/>
    <lineage>
        <taxon>Bacteria</taxon>
        <taxon>Bacillati</taxon>
        <taxon>Bacillota</taxon>
        <taxon>Bacilli</taxon>
        <taxon>Bacillales</taxon>
        <taxon>Paenibacillaceae</taxon>
        <taxon>Paenibacillus</taxon>
    </lineage>
</organism>
<dbReference type="InterPro" id="IPR036390">
    <property type="entry name" value="WH_DNA-bd_sf"/>
</dbReference>
<dbReference type="GO" id="GO:0003677">
    <property type="term" value="F:DNA binding"/>
    <property type="evidence" value="ECO:0007669"/>
    <property type="project" value="UniProtKB-KW"/>
</dbReference>
<accession>A0A1T2X371</accession>
<keyword evidence="4" id="KW-1185">Reference proteome</keyword>
<dbReference type="PANTHER" id="PTHR33164:SF67">
    <property type="entry name" value="TRANSCRIPTIONAL REGULATOR, MARR FAMILY"/>
    <property type="match status" value="1"/>
</dbReference>
<proteinExistence type="predicted"/>